<evidence type="ECO:0000313" key="1">
    <source>
        <dbReference type="EMBL" id="KKO08338.1"/>
    </source>
</evidence>
<dbReference type="InterPro" id="IPR023168">
    <property type="entry name" value="GatB_Yqey_C_2"/>
</dbReference>
<reference evidence="1" key="1">
    <citation type="journal article" date="2015" name="Nature">
        <title>Complex archaea that bridge the gap between prokaryotes and eukaryotes.</title>
        <authorList>
            <person name="Spang A."/>
            <person name="Saw J.H."/>
            <person name="Jorgensen S.L."/>
            <person name="Zaremba-Niedzwiedzka K."/>
            <person name="Martijn J."/>
            <person name="Lind A.E."/>
            <person name="van Eijk R."/>
            <person name="Schleper C."/>
            <person name="Guy L."/>
            <person name="Ettema T.J."/>
        </authorList>
    </citation>
    <scope>NUCLEOTIDE SEQUENCE</scope>
</reference>
<accession>A0A0F9W7U7</accession>
<evidence type="ECO:0008006" key="2">
    <source>
        <dbReference type="Google" id="ProtNLM"/>
    </source>
</evidence>
<proteinExistence type="predicted"/>
<dbReference type="InterPro" id="IPR019004">
    <property type="entry name" value="YqeY/Aim41"/>
</dbReference>
<protein>
    <recommendedName>
        <fullName evidence="2">GatB/YqeY domain-containing protein</fullName>
    </recommendedName>
</protein>
<sequence>MSLLSEIQKRSLELRKAKSPQASTLITLKGEMETRAKTLKPPRDLTDAEVIAEIKSTIKKVDENISIYEGRNMEDAASAAHAEKTLLEEFLPQQMSEDELRVFIQGKIDGGANMGQVMSGLKEERAGLYDGKQASGIVRGMLA</sequence>
<dbReference type="Gene3D" id="1.10.10.410">
    <property type="match status" value="1"/>
</dbReference>
<dbReference type="PANTHER" id="PTHR28055">
    <property type="entry name" value="ALTERED INHERITANCE OF MITOCHONDRIA PROTEIN 41, MITOCHONDRIAL"/>
    <property type="match status" value="1"/>
</dbReference>
<name>A0A0F9W7U7_9ZZZZ</name>
<gene>
    <name evidence="1" type="ORF">LCGC14_0042760</name>
</gene>
<organism evidence="1">
    <name type="scientific">marine sediment metagenome</name>
    <dbReference type="NCBI Taxonomy" id="412755"/>
    <lineage>
        <taxon>unclassified sequences</taxon>
        <taxon>metagenomes</taxon>
        <taxon>ecological metagenomes</taxon>
    </lineage>
</organism>
<dbReference type="AlphaFoldDB" id="A0A0F9W7U7"/>
<dbReference type="InterPro" id="IPR003789">
    <property type="entry name" value="Asn/Gln_tRNA_amidoTrase-B-like"/>
</dbReference>
<dbReference type="Gene3D" id="1.10.1510.10">
    <property type="entry name" value="Uncharacterised protein YqeY/AIM41 PF09424, N-terminal domain"/>
    <property type="match status" value="1"/>
</dbReference>
<dbReference type="Pfam" id="PF09424">
    <property type="entry name" value="YqeY"/>
    <property type="match status" value="1"/>
</dbReference>
<dbReference type="InterPro" id="IPR042184">
    <property type="entry name" value="YqeY/Aim41_N"/>
</dbReference>
<dbReference type="SUPFAM" id="SSF89095">
    <property type="entry name" value="GatB/YqeY motif"/>
    <property type="match status" value="1"/>
</dbReference>
<dbReference type="EMBL" id="LAZR01000009">
    <property type="protein sequence ID" value="KKO08338.1"/>
    <property type="molecule type" value="Genomic_DNA"/>
</dbReference>
<dbReference type="PANTHER" id="PTHR28055:SF1">
    <property type="entry name" value="ALTERED INHERITANCE OF MITOCHONDRIA PROTEIN 41, MITOCHONDRIAL"/>
    <property type="match status" value="1"/>
</dbReference>
<comment type="caution">
    <text evidence="1">The sequence shown here is derived from an EMBL/GenBank/DDBJ whole genome shotgun (WGS) entry which is preliminary data.</text>
</comment>
<dbReference type="GO" id="GO:0016884">
    <property type="term" value="F:carbon-nitrogen ligase activity, with glutamine as amido-N-donor"/>
    <property type="evidence" value="ECO:0007669"/>
    <property type="project" value="InterPro"/>
</dbReference>